<keyword evidence="3" id="KW-1185">Reference proteome</keyword>
<dbReference type="PANTHER" id="PTHR35828:SF22">
    <property type="entry name" value="OS10G0103633 PROTEIN"/>
    <property type="match status" value="1"/>
</dbReference>
<protein>
    <recommendedName>
        <fullName evidence="4">F-box domain-containing protein</fullName>
    </recommendedName>
</protein>
<dbReference type="AlphaFoldDB" id="A0A835APU8"/>
<gene>
    <name evidence="2" type="ORF">HU200_052923</name>
</gene>
<dbReference type="Proteomes" id="UP000636709">
    <property type="component" value="Unassembled WGS sequence"/>
</dbReference>
<evidence type="ECO:0008006" key="4">
    <source>
        <dbReference type="Google" id="ProtNLM"/>
    </source>
</evidence>
<dbReference type="OrthoDB" id="10570921at2759"/>
<feature type="region of interest" description="Disordered" evidence="1">
    <location>
        <begin position="358"/>
        <end position="378"/>
    </location>
</feature>
<evidence type="ECO:0000256" key="1">
    <source>
        <dbReference type="SAM" id="MobiDB-lite"/>
    </source>
</evidence>
<dbReference type="PANTHER" id="PTHR35828">
    <property type="entry name" value="OS08G0203800 PROTEIN-RELATED"/>
    <property type="match status" value="1"/>
</dbReference>
<sequence>MAPAPLPAAGQRRRAPACNPPAPRKRRRASTCTPAQPPPSPPPATAPVLQPNVMLEIIARSDTRTLVRCAALCKPLRRAILSPAFLRRAADIVPPRLLGYLHTFDMDMEDEELPDALFSVLHPDPTTTTMLAVRSSFADEHLTRFVGRSAADLLGRYTPVTSRNGLVVLRRRHVNRRKRSEGRSDLCRTFFSYPPGYLSQYYHPYLGDVYVLLTAEDGIGGCDDDFVLLVADFHGFLDSSATISVHTMSSSSDTGAWSPEKYVGDIIRPWFWLEPWRAAVPGSIRLPVAYKDVNKLHLGTSPDGRLRLFTVEGFVVSVWLLLAGGGGWELEAVIDTEAKLRSLCPDEMTPHGPAHLELMNSGEKSSNMARDESAPGFG</sequence>
<reference evidence="2" key="1">
    <citation type="submission" date="2020-07" db="EMBL/GenBank/DDBJ databases">
        <title>Genome sequence and genetic diversity analysis of an under-domesticated orphan crop, white fonio (Digitaria exilis).</title>
        <authorList>
            <person name="Bennetzen J.L."/>
            <person name="Chen S."/>
            <person name="Ma X."/>
            <person name="Wang X."/>
            <person name="Yssel A.E.J."/>
            <person name="Chaluvadi S.R."/>
            <person name="Johnson M."/>
            <person name="Gangashetty P."/>
            <person name="Hamidou F."/>
            <person name="Sanogo M.D."/>
            <person name="Zwaenepoel A."/>
            <person name="Wallace J."/>
            <person name="Van De Peer Y."/>
            <person name="Van Deynze A."/>
        </authorList>
    </citation>
    <scope>NUCLEOTIDE SEQUENCE</scope>
    <source>
        <tissue evidence="2">Leaves</tissue>
    </source>
</reference>
<evidence type="ECO:0000313" key="2">
    <source>
        <dbReference type="EMBL" id="KAF8667256.1"/>
    </source>
</evidence>
<proteinExistence type="predicted"/>
<organism evidence="2 3">
    <name type="scientific">Digitaria exilis</name>
    <dbReference type="NCBI Taxonomy" id="1010633"/>
    <lineage>
        <taxon>Eukaryota</taxon>
        <taxon>Viridiplantae</taxon>
        <taxon>Streptophyta</taxon>
        <taxon>Embryophyta</taxon>
        <taxon>Tracheophyta</taxon>
        <taxon>Spermatophyta</taxon>
        <taxon>Magnoliopsida</taxon>
        <taxon>Liliopsida</taxon>
        <taxon>Poales</taxon>
        <taxon>Poaceae</taxon>
        <taxon>PACMAD clade</taxon>
        <taxon>Panicoideae</taxon>
        <taxon>Panicodae</taxon>
        <taxon>Paniceae</taxon>
        <taxon>Anthephorinae</taxon>
        <taxon>Digitaria</taxon>
    </lineage>
</organism>
<feature type="compositionally biased region" description="Basic and acidic residues" evidence="1">
    <location>
        <begin position="369"/>
        <end position="378"/>
    </location>
</feature>
<comment type="caution">
    <text evidence="2">The sequence shown here is derived from an EMBL/GenBank/DDBJ whole genome shotgun (WGS) entry which is preliminary data.</text>
</comment>
<dbReference type="SUPFAM" id="SSF81383">
    <property type="entry name" value="F-box domain"/>
    <property type="match status" value="1"/>
</dbReference>
<feature type="compositionally biased region" description="Pro residues" evidence="1">
    <location>
        <begin position="35"/>
        <end position="45"/>
    </location>
</feature>
<dbReference type="InterPro" id="IPR036047">
    <property type="entry name" value="F-box-like_dom_sf"/>
</dbReference>
<name>A0A835APU8_9POAL</name>
<evidence type="ECO:0000313" key="3">
    <source>
        <dbReference type="Proteomes" id="UP000636709"/>
    </source>
</evidence>
<accession>A0A835APU8</accession>
<dbReference type="EMBL" id="JACEFO010002300">
    <property type="protein sequence ID" value="KAF8667256.1"/>
    <property type="molecule type" value="Genomic_DNA"/>
</dbReference>
<feature type="region of interest" description="Disordered" evidence="1">
    <location>
        <begin position="1"/>
        <end position="48"/>
    </location>
</feature>